<evidence type="ECO:0000313" key="2">
    <source>
        <dbReference type="Proteomes" id="UP000238071"/>
    </source>
</evidence>
<dbReference type="OrthoDB" id="8527650at2"/>
<comment type="caution">
    <text evidence="1">The sequence shown here is derived from an EMBL/GenBank/DDBJ whole genome shotgun (WGS) entry which is preliminary data.</text>
</comment>
<name>A0A2S6H313_9GAMM</name>
<dbReference type="Proteomes" id="UP000238071">
    <property type="component" value="Unassembled WGS sequence"/>
</dbReference>
<dbReference type="EMBL" id="PTIY01000006">
    <property type="protein sequence ID" value="PPK71821.1"/>
    <property type="molecule type" value="Genomic_DNA"/>
</dbReference>
<evidence type="ECO:0000313" key="1">
    <source>
        <dbReference type="EMBL" id="PPK71821.1"/>
    </source>
</evidence>
<proteinExistence type="predicted"/>
<dbReference type="InterPro" id="IPR021074">
    <property type="entry name" value="Formate_DH_dsu"/>
</dbReference>
<protein>
    <submittedName>
        <fullName evidence="1">Formate dehydrogenase delta subunit</fullName>
    </submittedName>
</protein>
<reference evidence="1 2" key="1">
    <citation type="submission" date="2018-02" db="EMBL/GenBank/DDBJ databases">
        <title>Subsurface microbial communities from deep shales in Ohio and West Virginia, USA.</title>
        <authorList>
            <person name="Wrighton K."/>
        </authorList>
    </citation>
    <scope>NUCLEOTIDE SEQUENCE [LARGE SCALE GENOMIC DNA]</scope>
    <source>
        <strain evidence="1 2">OWC-G53F</strain>
    </source>
</reference>
<keyword evidence="2" id="KW-1185">Reference proteome</keyword>
<organism evidence="1 2">
    <name type="scientific">Methylobacter tundripaludum</name>
    <dbReference type="NCBI Taxonomy" id="173365"/>
    <lineage>
        <taxon>Bacteria</taxon>
        <taxon>Pseudomonadati</taxon>
        <taxon>Pseudomonadota</taxon>
        <taxon>Gammaproteobacteria</taxon>
        <taxon>Methylococcales</taxon>
        <taxon>Methylococcaceae</taxon>
        <taxon>Methylobacter</taxon>
    </lineage>
</organism>
<dbReference type="AlphaFoldDB" id="A0A2S6H313"/>
<gene>
    <name evidence="1" type="ORF">B0F88_106173</name>
</gene>
<dbReference type="Pfam" id="PF11390">
    <property type="entry name" value="FdsD"/>
    <property type="match status" value="1"/>
</dbReference>
<sequence length="73" mass="8268">MHIERLIRMANDISNFFAAEPDHQVAVEGVKNHILRNWEPRMRKALLEYAQADGSELSALARDAANHLQTGTK</sequence>
<accession>A0A2S6H313</accession>